<dbReference type="InterPro" id="IPR036396">
    <property type="entry name" value="Cyt_P450_sf"/>
</dbReference>
<keyword evidence="15" id="KW-1133">Transmembrane helix</keyword>
<dbReference type="InterPro" id="IPR050182">
    <property type="entry name" value="Cytochrome_P450_fam2"/>
</dbReference>
<dbReference type="OMA" id="LVTKGMH"/>
<comment type="subcellular location">
    <subcellularLocation>
        <location evidence="3">Endoplasmic reticulum membrane</location>
    </subcellularLocation>
    <subcellularLocation>
        <location evidence="2">Microsome membrane</location>
    </subcellularLocation>
</comment>
<evidence type="ECO:0000256" key="3">
    <source>
        <dbReference type="ARBA" id="ARBA00004586"/>
    </source>
</evidence>
<evidence type="ECO:0000256" key="8">
    <source>
        <dbReference type="ARBA" id="ARBA00022848"/>
    </source>
</evidence>
<dbReference type="PRINTS" id="PR00385">
    <property type="entry name" value="P450"/>
</dbReference>
<evidence type="ECO:0000256" key="1">
    <source>
        <dbReference type="ARBA" id="ARBA00001971"/>
    </source>
</evidence>
<evidence type="ECO:0000256" key="11">
    <source>
        <dbReference type="ARBA" id="ARBA00023033"/>
    </source>
</evidence>
<evidence type="ECO:0000256" key="14">
    <source>
        <dbReference type="RuleBase" id="RU000461"/>
    </source>
</evidence>
<evidence type="ECO:0000313" key="17">
    <source>
        <dbReference type="Proteomes" id="UP000002279"/>
    </source>
</evidence>
<dbReference type="InterPro" id="IPR017972">
    <property type="entry name" value="Cyt_P450_CS"/>
</dbReference>
<keyword evidence="7" id="KW-0256">Endoplasmic reticulum</keyword>
<dbReference type="GO" id="GO:0005506">
    <property type="term" value="F:iron ion binding"/>
    <property type="evidence" value="ECO:0007669"/>
    <property type="project" value="InterPro"/>
</dbReference>
<dbReference type="GO" id="GO:0006082">
    <property type="term" value="P:organic acid metabolic process"/>
    <property type="evidence" value="ECO:0000318"/>
    <property type="project" value="GO_Central"/>
</dbReference>
<keyword evidence="8" id="KW-0492">Microsome</keyword>
<dbReference type="PANTHER" id="PTHR24300:SF177">
    <property type="entry name" value="CYTOCHROME P450 2J2"/>
    <property type="match status" value="1"/>
</dbReference>
<dbReference type="PRINTS" id="PR00463">
    <property type="entry name" value="EP450I"/>
</dbReference>
<dbReference type="PANTHER" id="PTHR24300">
    <property type="entry name" value="CYTOCHROME P450 508A4-RELATED"/>
    <property type="match status" value="1"/>
</dbReference>
<feature type="transmembrane region" description="Helical" evidence="15">
    <location>
        <begin position="16"/>
        <end position="34"/>
    </location>
</feature>
<dbReference type="FunFam" id="1.10.630.10:FF:000004">
    <property type="entry name" value="cytochrome P450 2D15 isoform X1"/>
    <property type="match status" value="1"/>
</dbReference>
<evidence type="ECO:0008006" key="18">
    <source>
        <dbReference type="Google" id="ProtNLM"/>
    </source>
</evidence>
<evidence type="ECO:0000256" key="5">
    <source>
        <dbReference type="ARBA" id="ARBA00022617"/>
    </source>
</evidence>
<evidence type="ECO:0000256" key="10">
    <source>
        <dbReference type="ARBA" id="ARBA00023004"/>
    </source>
</evidence>
<dbReference type="InterPro" id="IPR002401">
    <property type="entry name" value="Cyt_P450_E_grp-I"/>
</dbReference>
<reference evidence="16" key="2">
    <citation type="submission" date="2025-08" db="UniProtKB">
        <authorList>
            <consortium name="Ensembl"/>
        </authorList>
    </citation>
    <scope>IDENTIFICATION</scope>
    <source>
        <strain evidence="16">Glennie</strain>
    </source>
</reference>
<keyword evidence="12 15" id="KW-0472">Membrane</keyword>
<dbReference type="GeneTree" id="ENSGT00950000182879"/>
<dbReference type="HOGENOM" id="CLU_001570_22_0_1"/>
<accession>F6ST99</accession>
<dbReference type="AlphaFoldDB" id="F6ST99"/>
<dbReference type="Pfam" id="PF00067">
    <property type="entry name" value="p450"/>
    <property type="match status" value="1"/>
</dbReference>
<gene>
    <name evidence="16" type="primary">LOC100087745</name>
</gene>
<dbReference type="Gene3D" id="1.10.630.10">
    <property type="entry name" value="Cytochrome P450"/>
    <property type="match status" value="1"/>
</dbReference>
<dbReference type="Bgee" id="ENSOANG00000009801">
    <property type="expression patterns" value="Expressed in liver and 7 other cell types or tissues"/>
</dbReference>
<dbReference type="Proteomes" id="UP000002279">
    <property type="component" value="Chromosome 18"/>
</dbReference>
<evidence type="ECO:0000313" key="16">
    <source>
        <dbReference type="Ensembl" id="ENSOANP00000015544.3"/>
    </source>
</evidence>
<keyword evidence="9 14" id="KW-0560">Oxidoreductase</keyword>
<keyword evidence="15" id="KW-0812">Transmembrane</keyword>
<dbReference type="FunCoup" id="F6ST99">
    <property type="interactions" value="478"/>
</dbReference>
<organism evidence="16 17">
    <name type="scientific">Ornithorhynchus anatinus</name>
    <name type="common">Duckbill platypus</name>
    <dbReference type="NCBI Taxonomy" id="9258"/>
    <lineage>
        <taxon>Eukaryota</taxon>
        <taxon>Metazoa</taxon>
        <taxon>Chordata</taxon>
        <taxon>Craniata</taxon>
        <taxon>Vertebrata</taxon>
        <taxon>Euteleostomi</taxon>
        <taxon>Mammalia</taxon>
        <taxon>Monotremata</taxon>
        <taxon>Ornithorhynchidae</taxon>
        <taxon>Ornithorhynchus</taxon>
    </lineage>
</organism>
<sequence length="502" mass="57548">MSPQLGSLAVSLWGEATFRSVSVFLIVFLLLVGLRKRRRPEGYPPGPFSLPFVGNALNMDFSHPLVHTEKFVRKYGNLFSLDLGTMPFVLVTGMKQIKEVLARQDENLDNRPVFPIRTEIFTQETGLLMSNGPVWKRHRRFTLMTLRNLGLGKRSLQERIQEEAAYLVQTMEEEGGEPFDPHFKINSAVSNIICTVTFGERFEYSDPRFQELLHLLDAVILLEANTWGQLFNMFPSVMRKLPGPHWEIFRKWAKLKAFTSDAIRRHREDRNPDEPRDFIDAYLDEMDKEKDVAGSYLNEDNLISSTMDLFLAGTETSSTTLRWALLYMALNPEIQETAQAEIDGVVGRSRPPTMDDRESMPYTCAVINEVLRMGNIIPLNVPRETGAHVTVAGYHLPKGTVVMTNLMALHRDPEEWETPDRFNPRHFLDNGKLKKKESFLPFSTGKRMCPGEQLARTELFIFFTCLLRNFTFRAPEGVTLSLRARNGITLSPYPYRIRAVPR</sequence>
<dbReference type="GO" id="GO:0005737">
    <property type="term" value="C:cytoplasm"/>
    <property type="evidence" value="ECO:0000318"/>
    <property type="project" value="GO_Central"/>
</dbReference>
<keyword evidence="5 13" id="KW-0349">Heme</keyword>
<dbReference type="GO" id="GO:0005789">
    <property type="term" value="C:endoplasmic reticulum membrane"/>
    <property type="evidence" value="ECO:0007669"/>
    <property type="project" value="UniProtKB-SubCell"/>
</dbReference>
<dbReference type="SUPFAM" id="SSF48264">
    <property type="entry name" value="Cytochrome P450"/>
    <property type="match status" value="1"/>
</dbReference>
<comment type="similarity">
    <text evidence="4 14">Belongs to the cytochrome P450 family.</text>
</comment>
<dbReference type="eggNOG" id="KOG0156">
    <property type="taxonomic scope" value="Eukaryota"/>
</dbReference>
<dbReference type="GO" id="GO:0020037">
    <property type="term" value="F:heme binding"/>
    <property type="evidence" value="ECO:0000318"/>
    <property type="project" value="GO_Central"/>
</dbReference>
<comment type="cofactor">
    <cofactor evidence="1 13">
        <name>heme</name>
        <dbReference type="ChEBI" id="CHEBI:30413"/>
    </cofactor>
</comment>
<protein>
    <recommendedName>
        <fullName evidence="18">Cytochrome P450 family 2 subfamily J member 2</fullName>
    </recommendedName>
</protein>
<evidence type="ECO:0000256" key="2">
    <source>
        <dbReference type="ARBA" id="ARBA00004524"/>
    </source>
</evidence>
<evidence type="ECO:0000256" key="6">
    <source>
        <dbReference type="ARBA" id="ARBA00022723"/>
    </source>
</evidence>
<dbReference type="PRINTS" id="PR01688">
    <property type="entry name" value="EP450ICYP2J"/>
</dbReference>
<keyword evidence="6 13" id="KW-0479">Metal-binding</keyword>
<dbReference type="GO" id="GO:0006805">
    <property type="term" value="P:xenobiotic metabolic process"/>
    <property type="evidence" value="ECO:0000318"/>
    <property type="project" value="GO_Central"/>
</dbReference>
<dbReference type="InParanoid" id="F6ST99"/>
<dbReference type="STRING" id="9258.ENSOANP00000015544"/>
<proteinExistence type="inferred from homology"/>
<dbReference type="PROSITE" id="PS00086">
    <property type="entry name" value="CYTOCHROME_P450"/>
    <property type="match status" value="1"/>
</dbReference>
<keyword evidence="11 14" id="KW-0503">Monooxygenase</keyword>
<evidence type="ECO:0000256" key="7">
    <source>
        <dbReference type="ARBA" id="ARBA00022824"/>
    </source>
</evidence>
<reference evidence="16" key="3">
    <citation type="submission" date="2025-09" db="UniProtKB">
        <authorList>
            <consortium name="Ensembl"/>
        </authorList>
    </citation>
    <scope>IDENTIFICATION</scope>
    <source>
        <strain evidence="16">Glennie</strain>
    </source>
</reference>
<evidence type="ECO:0000256" key="15">
    <source>
        <dbReference type="SAM" id="Phobius"/>
    </source>
</evidence>
<evidence type="ECO:0000256" key="13">
    <source>
        <dbReference type="PIRSR" id="PIRSR602401-1"/>
    </source>
</evidence>
<dbReference type="GO" id="GO:0016712">
    <property type="term" value="F:oxidoreductase activity, acting on paired donors, with incorporation or reduction of molecular oxygen, reduced flavin or flavoprotein as one donor, and incorporation of one atom of oxygen"/>
    <property type="evidence" value="ECO:0000318"/>
    <property type="project" value="GO_Central"/>
</dbReference>
<evidence type="ECO:0000256" key="9">
    <source>
        <dbReference type="ARBA" id="ARBA00023002"/>
    </source>
</evidence>
<dbReference type="InterPro" id="IPR001128">
    <property type="entry name" value="Cyt_P450"/>
</dbReference>
<keyword evidence="10 13" id="KW-0408">Iron</keyword>
<evidence type="ECO:0000256" key="4">
    <source>
        <dbReference type="ARBA" id="ARBA00010617"/>
    </source>
</evidence>
<dbReference type="InterPro" id="IPR008071">
    <property type="entry name" value="Cyt_P450_E_grp-I_CYP2J-like"/>
</dbReference>
<reference evidence="16 17" key="1">
    <citation type="journal article" date="2008" name="Nature">
        <title>Genome analysis of the platypus reveals unique signatures of evolution.</title>
        <authorList>
            <person name="Warren W.C."/>
            <person name="Hillier L.W."/>
            <person name="Marshall Graves J.A."/>
            <person name="Birney E."/>
            <person name="Ponting C.P."/>
            <person name="Grutzner F."/>
            <person name="Belov K."/>
            <person name="Miller W."/>
            <person name="Clarke L."/>
            <person name="Chinwalla A.T."/>
            <person name="Yang S.P."/>
            <person name="Heger A."/>
            <person name="Locke D.P."/>
            <person name="Miethke P."/>
            <person name="Waters P.D."/>
            <person name="Veyrunes F."/>
            <person name="Fulton L."/>
            <person name="Fulton B."/>
            <person name="Graves T."/>
            <person name="Wallis J."/>
            <person name="Puente X.S."/>
            <person name="Lopez-Otin C."/>
            <person name="Ordonez G.R."/>
            <person name="Eichler E.E."/>
            <person name="Chen L."/>
            <person name="Cheng Z."/>
            <person name="Deakin J.E."/>
            <person name="Alsop A."/>
            <person name="Thompson K."/>
            <person name="Kirby P."/>
            <person name="Papenfuss A.T."/>
            <person name="Wakefield M.J."/>
            <person name="Olender T."/>
            <person name="Lancet D."/>
            <person name="Huttley G.A."/>
            <person name="Smit A.F."/>
            <person name="Pask A."/>
            <person name="Temple-Smith P."/>
            <person name="Batzer M.A."/>
            <person name="Walker J.A."/>
            <person name="Konkel M.K."/>
            <person name="Harris R.S."/>
            <person name="Whittington C.M."/>
            <person name="Wong E.S."/>
            <person name="Gemmell N.J."/>
            <person name="Buschiazzo E."/>
            <person name="Vargas Jentzsch I.M."/>
            <person name="Merkel A."/>
            <person name="Schmitz J."/>
            <person name="Zemann A."/>
            <person name="Churakov G."/>
            <person name="Kriegs J.O."/>
            <person name="Brosius J."/>
            <person name="Murchison E.P."/>
            <person name="Sachidanandam R."/>
            <person name="Smith C."/>
            <person name="Hannon G.J."/>
            <person name="Tsend-Ayush E."/>
            <person name="McMillan D."/>
            <person name="Attenborough R."/>
            <person name="Rens W."/>
            <person name="Ferguson-Smith M."/>
            <person name="Lefevre C.M."/>
            <person name="Sharp J.A."/>
            <person name="Nicholas K.R."/>
            <person name="Ray D.A."/>
            <person name="Kube M."/>
            <person name="Reinhardt R."/>
            <person name="Pringle T.H."/>
            <person name="Taylor J."/>
            <person name="Jones R.C."/>
            <person name="Nixon B."/>
            <person name="Dacheux J.L."/>
            <person name="Niwa H."/>
            <person name="Sekita Y."/>
            <person name="Huang X."/>
            <person name="Stark A."/>
            <person name="Kheradpour P."/>
            <person name="Kellis M."/>
            <person name="Flicek P."/>
            <person name="Chen Y."/>
            <person name="Webber C."/>
            <person name="Hardison R."/>
            <person name="Nelson J."/>
            <person name="Hallsworth-Pepin K."/>
            <person name="Delehaunty K."/>
            <person name="Markovic C."/>
            <person name="Minx P."/>
            <person name="Feng Y."/>
            <person name="Kremitzki C."/>
            <person name="Mitreva M."/>
            <person name="Glasscock J."/>
            <person name="Wylie T."/>
            <person name="Wohldmann P."/>
            <person name="Thiru P."/>
            <person name="Nhan M.N."/>
            <person name="Pohl C.S."/>
            <person name="Smith S.M."/>
            <person name="Hou S."/>
            <person name="Nefedov M."/>
            <person name="de Jong P.J."/>
            <person name="Renfree M.B."/>
            <person name="Mardis E.R."/>
            <person name="Wilson R.K."/>
        </authorList>
    </citation>
    <scope>NUCLEOTIDE SEQUENCE [LARGE SCALE GENOMIC DNA]</scope>
    <source>
        <strain evidence="16 17">Glennie</strain>
    </source>
</reference>
<dbReference type="Ensembl" id="ENSOANT00000015547.3">
    <property type="protein sequence ID" value="ENSOANP00000015544.3"/>
    <property type="gene ID" value="ENSOANG00000009801.3"/>
</dbReference>
<evidence type="ECO:0000256" key="12">
    <source>
        <dbReference type="ARBA" id="ARBA00023136"/>
    </source>
</evidence>
<name>F6ST99_ORNAN</name>
<feature type="binding site" description="axial binding residue" evidence="13">
    <location>
        <position position="449"/>
    </location>
    <ligand>
        <name>heme</name>
        <dbReference type="ChEBI" id="CHEBI:30413"/>
    </ligand>
    <ligandPart>
        <name>Fe</name>
        <dbReference type="ChEBI" id="CHEBI:18248"/>
    </ligandPart>
</feature>
<keyword evidence="17" id="KW-1185">Reference proteome</keyword>